<dbReference type="Proteomes" id="UP000199173">
    <property type="component" value="Unassembled WGS sequence"/>
</dbReference>
<dbReference type="Gene3D" id="3.40.50.2000">
    <property type="entry name" value="Glycogen Phosphorylase B"/>
    <property type="match status" value="1"/>
</dbReference>
<evidence type="ECO:0000313" key="3">
    <source>
        <dbReference type="Proteomes" id="UP000198760"/>
    </source>
</evidence>
<proteinExistence type="predicted"/>
<comment type="caution">
    <text evidence="1">The sequence shown here is derived from an EMBL/GenBank/DDBJ whole genome shotgun (WGS) entry which is preliminary data.</text>
</comment>
<dbReference type="EMBL" id="FPAV01000002">
    <property type="protein sequence ID" value="SFT57007.1"/>
    <property type="molecule type" value="Genomic_DNA"/>
</dbReference>
<reference evidence="3 4" key="1">
    <citation type="submission" date="2016-10" db="EMBL/GenBank/DDBJ databases">
        <authorList>
            <person name="Varghese N."/>
            <person name="Submissions S."/>
        </authorList>
    </citation>
    <scope>NUCLEOTIDE SEQUENCE [LARGE SCALE GENOMIC DNA]</scope>
    <source>
        <strain evidence="2 3">NFIX06</strain>
        <strain evidence="1 4">NFIX08</strain>
    </source>
</reference>
<dbReference type="AlphaFoldDB" id="A0AAX2EP58"/>
<gene>
    <name evidence="2" type="ORF">SAMN03159428_01112</name>
    <name evidence="1" type="ORF">SAMN03159514_01232</name>
</gene>
<dbReference type="SUPFAM" id="SSF53756">
    <property type="entry name" value="UDP-Glycosyltransferase/glycogen phosphorylase"/>
    <property type="match status" value="1"/>
</dbReference>
<sequence>MDERNGAIFISFDGVAFSGITVEAFKTAQLLSRKGIKNYLDLGYDIKLDKGKFNKPYEWEKSIYKDGFILVRIDDITNVPNYNVDFINYSHNVLISQKTVVPQTELNTILAKIDVAAEVLAEKMVQQWECLNIGYLFVENGTLPENIIYTKAIYLAIDIYGKRYNLADFVTWRDHDLMWNSEKSVQKYGTHPWPYAIKPVNSPYIRYVTLNQELKERLEEWCNYTIEVQVKKNTYDFTGTGNCSNIRHSLNIGGDDILIARTTRLIPQKRLDRDIYLVWRLNQLFQQNNSARRVHLVVAGDMNEAPSCYQQLVNLSTQLQVEPFIHFIGWLQHNYMPPGYNTYTIEDLYYSCDLVSFLTSWDYDSYGNPVGEAISHRRCYISTRYEYYDEVYGQYGFEAPIMNITAEHDGYPDDAFISSVFKLITNKSLMKEIAYRNFLIGKKVLIDNNSDSDSNHSGRLYA</sequence>
<evidence type="ECO:0000313" key="2">
    <source>
        <dbReference type="EMBL" id="SFT57007.1"/>
    </source>
</evidence>
<evidence type="ECO:0000313" key="4">
    <source>
        <dbReference type="Proteomes" id="UP000199173"/>
    </source>
</evidence>
<evidence type="ECO:0000313" key="1">
    <source>
        <dbReference type="EMBL" id="SFR04039.1"/>
    </source>
</evidence>
<dbReference type="EMBL" id="FOYJ01000002">
    <property type="protein sequence ID" value="SFR04039.1"/>
    <property type="molecule type" value="Genomic_DNA"/>
</dbReference>
<accession>A0AAX2EP58</accession>
<organism evidence="1 4">
    <name type="scientific">Kosakonia radicincitans</name>
    <dbReference type="NCBI Taxonomy" id="283686"/>
    <lineage>
        <taxon>Bacteria</taxon>
        <taxon>Pseudomonadati</taxon>
        <taxon>Pseudomonadota</taxon>
        <taxon>Gammaproteobacteria</taxon>
        <taxon>Enterobacterales</taxon>
        <taxon>Enterobacteriaceae</taxon>
        <taxon>Kosakonia</taxon>
    </lineage>
</organism>
<name>A0AAX2EP58_9ENTR</name>
<protein>
    <submittedName>
        <fullName evidence="1">Glycosyltransferase involved in cell wall bisynthesis</fullName>
    </submittedName>
</protein>
<keyword evidence="3" id="KW-1185">Reference proteome</keyword>
<dbReference type="Proteomes" id="UP000198760">
    <property type="component" value="Unassembled WGS sequence"/>
</dbReference>
<dbReference type="RefSeq" id="WP_083596720.1">
    <property type="nucleotide sequence ID" value="NZ_FONC01000004.1"/>
</dbReference>